<keyword evidence="1" id="KW-0863">Zinc-finger</keyword>
<dbReference type="Proteomes" id="UP000094065">
    <property type="component" value="Unassembled WGS sequence"/>
</dbReference>
<protein>
    <recommendedName>
        <fullName evidence="3">C2H2-type domain-containing protein</fullName>
    </recommendedName>
</protein>
<feature type="region of interest" description="Disordered" evidence="2">
    <location>
        <begin position="1"/>
        <end position="23"/>
    </location>
</feature>
<dbReference type="OrthoDB" id="2152896at2759"/>
<feature type="region of interest" description="Disordered" evidence="2">
    <location>
        <begin position="159"/>
        <end position="363"/>
    </location>
</feature>
<dbReference type="GeneID" id="30152979"/>
<gene>
    <name evidence="4" type="ORF">L202_01670</name>
</gene>
<feature type="region of interest" description="Disordered" evidence="2">
    <location>
        <begin position="473"/>
        <end position="605"/>
    </location>
</feature>
<feature type="compositionally biased region" description="Gly residues" evidence="2">
    <location>
        <begin position="229"/>
        <end position="249"/>
    </location>
</feature>
<dbReference type="PROSITE" id="PS50157">
    <property type="entry name" value="ZINC_FINGER_C2H2_2"/>
    <property type="match status" value="1"/>
</dbReference>
<keyword evidence="1" id="KW-0862">Zinc</keyword>
<reference evidence="4 5" key="1">
    <citation type="submission" date="2016-06" db="EMBL/GenBank/DDBJ databases">
        <title>Evolution of pathogenesis and genome organization in the Tremellales.</title>
        <authorList>
            <person name="Cuomo C."/>
            <person name="Litvintseva A."/>
            <person name="Heitman J."/>
            <person name="Chen Y."/>
            <person name="Sun S."/>
            <person name="Springer D."/>
            <person name="Dromer F."/>
            <person name="Young S."/>
            <person name="Zeng Q."/>
            <person name="Chapman S."/>
            <person name="Gujja S."/>
            <person name="Saif S."/>
            <person name="Birren B."/>
        </authorList>
    </citation>
    <scope>NUCLEOTIDE SEQUENCE [LARGE SCALE GENOMIC DNA]</scope>
    <source>
        <strain evidence="4 5">CBS 6039</strain>
    </source>
</reference>
<feature type="compositionally biased region" description="Polar residues" evidence="2">
    <location>
        <begin position="303"/>
        <end position="313"/>
    </location>
</feature>
<accession>A0A1E3I4U7</accession>
<name>A0A1E3I4U7_9TREE</name>
<dbReference type="InterPro" id="IPR013087">
    <property type="entry name" value="Znf_C2H2_type"/>
</dbReference>
<feature type="compositionally biased region" description="Low complexity" evidence="2">
    <location>
        <begin position="581"/>
        <end position="593"/>
    </location>
</feature>
<evidence type="ECO:0000256" key="2">
    <source>
        <dbReference type="SAM" id="MobiDB-lite"/>
    </source>
</evidence>
<feature type="compositionally biased region" description="Polar residues" evidence="2">
    <location>
        <begin position="176"/>
        <end position="201"/>
    </location>
</feature>
<dbReference type="EMBL" id="AWGJ01000002">
    <property type="protein sequence ID" value="ODN83548.1"/>
    <property type="molecule type" value="Genomic_DNA"/>
</dbReference>
<evidence type="ECO:0000313" key="5">
    <source>
        <dbReference type="Proteomes" id="UP000094065"/>
    </source>
</evidence>
<evidence type="ECO:0000259" key="3">
    <source>
        <dbReference type="PROSITE" id="PS50157"/>
    </source>
</evidence>
<proteinExistence type="predicted"/>
<dbReference type="AlphaFoldDB" id="A0A1E3I4U7"/>
<comment type="caution">
    <text evidence="4">The sequence shown here is derived from an EMBL/GenBank/DDBJ whole genome shotgun (WGS) entry which is preliminary data.</text>
</comment>
<feature type="compositionally biased region" description="Acidic residues" evidence="2">
    <location>
        <begin position="330"/>
        <end position="348"/>
    </location>
</feature>
<organism evidence="4 5">
    <name type="scientific">Cryptococcus amylolentus CBS 6039</name>
    <dbReference type="NCBI Taxonomy" id="1295533"/>
    <lineage>
        <taxon>Eukaryota</taxon>
        <taxon>Fungi</taxon>
        <taxon>Dikarya</taxon>
        <taxon>Basidiomycota</taxon>
        <taxon>Agaricomycotina</taxon>
        <taxon>Tremellomycetes</taxon>
        <taxon>Tremellales</taxon>
        <taxon>Cryptococcaceae</taxon>
        <taxon>Cryptococcus</taxon>
    </lineage>
</organism>
<feature type="compositionally biased region" description="Basic and acidic residues" evidence="2">
    <location>
        <begin position="516"/>
        <end position="527"/>
    </location>
</feature>
<keyword evidence="5" id="KW-1185">Reference proteome</keyword>
<feature type="compositionally biased region" description="Polar residues" evidence="2">
    <location>
        <begin position="491"/>
        <end position="513"/>
    </location>
</feature>
<dbReference type="RefSeq" id="XP_018997548.1">
    <property type="nucleotide sequence ID" value="XM_019135121.1"/>
</dbReference>
<feature type="region of interest" description="Disordered" evidence="2">
    <location>
        <begin position="657"/>
        <end position="706"/>
    </location>
</feature>
<evidence type="ECO:0000256" key="1">
    <source>
        <dbReference type="PROSITE-ProRule" id="PRU00042"/>
    </source>
</evidence>
<dbReference type="STRING" id="1295533.A0A1E3I4U7"/>
<dbReference type="PROSITE" id="PS00028">
    <property type="entry name" value="ZINC_FINGER_C2H2_1"/>
    <property type="match status" value="1"/>
</dbReference>
<feature type="compositionally biased region" description="Basic and acidic residues" evidence="2">
    <location>
        <begin position="685"/>
        <end position="696"/>
    </location>
</feature>
<dbReference type="GO" id="GO:0008270">
    <property type="term" value="F:zinc ion binding"/>
    <property type="evidence" value="ECO:0007669"/>
    <property type="project" value="UniProtKB-KW"/>
</dbReference>
<feature type="compositionally biased region" description="Acidic residues" evidence="2">
    <location>
        <begin position="669"/>
        <end position="684"/>
    </location>
</feature>
<feature type="domain" description="C2H2-type" evidence="3">
    <location>
        <begin position="394"/>
        <end position="421"/>
    </location>
</feature>
<evidence type="ECO:0000313" key="4">
    <source>
        <dbReference type="EMBL" id="ODN83548.1"/>
    </source>
</evidence>
<sequence>MPNPPLPDYAHWRSPQPQQTPLHDVSHPFPFTSPKKLARNGHAVGAVPVIVLALSSTLSIRHVCKSSADLDAIPSARPPFPLSPTPYILSRPIRSCCTRPTFFWGGGCIVQSTALPDLLSPKATDSPALRPGKEELMHPAFLPPCEHGADGDMHAHAFDLLSLSGGPPSQPRRAHPQTTASTPQAIPSSVPSRPSYLSATKPQAPIPDKAGKENAPRQRRMSSSTTGVLGRGKLGLTGAGQTEGLGLNGVGKDSRAPTVTAPAGAGRRSTLGSSPAPQLFDFARTDRRPSMSKPAPSAPLPGRSQSLATSVPTRASLRRPSQPAPVPLQDDIELDMEFDGDDDEDDGEIGSGRSASADIDMEDDDDGALKPEYEKLALGTGSGGVKGRRKGMVFKCETCSKEYKHPSCLVKHRWEHSPHWKEPTALSMSKHQQVQMLEAAAILAHLGPAQDTGRSLPSDKSLWPSILSPAAANEALPRRGSRTARDISLGRSPSISSAAPLTPSSLRDSTTLDTLVEVKDRDDREGSDSTTSSMGASEPYIPRRGSISASHLSPRAVPNGLGIRSPPTSSPYARPRPMGLSSDSRAPSSLSSSIPGPATPHSIGSLPDMNGLKFASSLSSSLTVPASSMSPVPGRNVMPVYMKTGMVGGGMFGVRTQVPSSSVRSGAGVEEEDEEEPREDEAEDWGVKENKEREGEDWGMALEMEL</sequence>
<keyword evidence="1" id="KW-0479">Metal-binding</keyword>